<feature type="domain" description="MurNAc-LAA" evidence="2">
    <location>
        <begin position="121"/>
        <end position="230"/>
    </location>
</feature>
<accession>A0ABQ1GIZ1</accession>
<dbReference type="InterPro" id="IPR050695">
    <property type="entry name" value="N-acetylmuramoyl_amidase_3"/>
</dbReference>
<reference evidence="4" key="1">
    <citation type="journal article" date="2019" name="Int. J. Syst. Evol. Microbiol.">
        <title>The Global Catalogue of Microorganisms (GCM) 10K type strain sequencing project: providing services to taxonomists for standard genome sequencing and annotation.</title>
        <authorList>
            <consortium name="The Broad Institute Genomics Platform"/>
            <consortium name="The Broad Institute Genome Sequencing Center for Infectious Disease"/>
            <person name="Wu L."/>
            <person name="Ma J."/>
        </authorList>
    </citation>
    <scope>NUCLEOTIDE SEQUENCE [LARGE SCALE GENOMIC DNA]</scope>
    <source>
        <strain evidence="4">CGMCC 1.15044</strain>
    </source>
</reference>
<dbReference type="SUPFAM" id="SSF53187">
    <property type="entry name" value="Zn-dependent exopeptidases"/>
    <property type="match status" value="1"/>
</dbReference>
<protein>
    <recommendedName>
        <fullName evidence="2">MurNAc-LAA domain-containing protein</fullName>
    </recommendedName>
</protein>
<evidence type="ECO:0000256" key="1">
    <source>
        <dbReference type="ARBA" id="ARBA00022801"/>
    </source>
</evidence>
<sequence>MIKGQQNKWFLTLFMVSISTVLLLPLPVRADDKPADNPAHHAFPKPVILIDAGHGGIDGGTSHGDILEKNINLEIGQRLYMLLRSEGYRAILNRNGDYALSDENRWHGSRSRHMRDLTQRERMSEDVKTSIVVSLHVNWSKNKTRKGPIVLHQDEGRSALLAACLQEPLNDLYHSSWKSEVGEPFYLLNHTEVPAVIVETGFISNEEDRNFLNSSQGQTKVAQAIVAGIARYFLES</sequence>
<keyword evidence="1" id="KW-0378">Hydrolase</keyword>
<keyword evidence="4" id="KW-1185">Reference proteome</keyword>
<dbReference type="CDD" id="cd02696">
    <property type="entry name" value="MurNAc-LAA"/>
    <property type="match status" value="1"/>
</dbReference>
<dbReference type="RefSeq" id="WP_094096026.1">
    <property type="nucleotide sequence ID" value="NZ_BMHF01000012.1"/>
</dbReference>
<evidence type="ECO:0000313" key="4">
    <source>
        <dbReference type="Proteomes" id="UP000609323"/>
    </source>
</evidence>
<dbReference type="Pfam" id="PF01520">
    <property type="entry name" value="Amidase_3"/>
    <property type="match status" value="1"/>
</dbReference>
<gene>
    <name evidence="3" type="ORF">GCM10010917_31810</name>
</gene>
<dbReference type="Gene3D" id="3.40.630.40">
    <property type="entry name" value="Zn-dependent exopeptidases"/>
    <property type="match status" value="1"/>
</dbReference>
<dbReference type="SMART" id="SM00646">
    <property type="entry name" value="Ami_3"/>
    <property type="match status" value="1"/>
</dbReference>
<evidence type="ECO:0000259" key="2">
    <source>
        <dbReference type="SMART" id="SM00646"/>
    </source>
</evidence>
<proteinExistence type="predicted"/>
<name>A0ABQ1GIZ1_9BACL</name>
<comment type="caution">
    <text evidence="3">The sequence shown here is derived from an EMBL/GenBank/DDBJ whole genome shotgun (WGS) entry which is preliminary data.</text>
</comment>
<dbReference type="EMBL" id="BMHF01000012">
    <property type="protein sequence ID" value="GGA44168.1"/>
    <property type="molecule type" value="Genomic_DNA"/>
</dbReference>
<dbReference type="PANTHER" id="PTHR30404">
    <property type="entry name" value="N-ACETYLMURAMOYL-L-ALANINE AMIDASE"/>
    <property type="match status" value="1"/>
</dbReference>
<evidence type="ECO:0000313" key="3">
    <source>
        <dbReference type="EMBL" id="GGA44168.1"/>
    </source>
</evidence>
<dbReference type="Proteomes" id="UP000609323">
    <property type="component" value="Unassembled WGS sequence"/>
</dbReference>
<organism evidence="3 4">
    <name type="scientific">Paenibacillus physcomitrellae</name>
    <dbReference type="NCBI Taxonomy" id="1619311"/>
    <lineage>
        <taxon>Bacteria</taxon>
        <taxon>Bacillati</taxon>
        <taxon>Bacillota</taxon>
        <taxon>Bacilli</taxon>
        <taxon>Bacillales</taxon>
        <taxon>Paenibacillaceae</taxon>
        <taxon>Paenibacillus</taxon>
    </lineage>
</organism>
<dbReference type="PANTHER" id="PTHR30404:SF0">
    <property type="entry name" value="N-ACETYLMURAMOYL-L-ALANINE AMIDASE AMIC"/>
    <property type="match status" value="1"/>
</dbReference>
<dbReference type="InterPro" id="IPR002508">
    <property type="entry name" value="MurNAc-LAA_cat"/>
</dbReference>